<protein>
    <submittedName>
        <fullName evidence="1">Uncharacterized protein</fullName>
    </submittedName>
</protein>
<dbReference type="Pfam" id="PF08477">
    <property type="entry name" value="Roc"/>
    <property type="match status" value="1"/>
</dbReference>
<evidence type="ECO:0000313" key="2">
    <source>
        <dbReference type="Proteomes" id="UP000683360"/>
    </source>
</evidence>
<evidence type="ECO:0000313" key="1">
    <source>
        <dbReference type="EMBL" id="CAG2256633.1"/>
    </source>
</evidence>
<reference evidence="1" key="1">
    <citation type="submission" date="2021-03" db="EMBL/GenBank/DDBJ databases">
        <authorList>
            <person name="Bekaert M."/>
        </authorList>
    </citation>
    <scope>NUCLEOTIDE SEQUENCE</scope>
</reference>
<dbReference type="Gene3D" id="3.30.70.1390">
    <property type="entry name" value="ROC domain from the Parkinson's disease-associated leucine-rich repeat kinase 2"/>
    <property type="match status" value="1"/>
</dbReference>
<dbReference type="Proteomes" id="UP000683360">
    <property type="component" value="Unassembled WGS sequence"/>
</dbReference>
<organism evidence="1 2">
    <name type="scientific">Mytilus edulis</name>
    <name type="common">Blue mussel</name>
    <dbReference type="NCBI Taxonomy" id="6550"/>
    <lineage>
        <taxon>Eukaryota</taxon>
        <taxon>Metazoa</taxon>
        <taxon>Spiralia</taxon>
        <taxon>Lophotrochozoa</taxon>
        <taxon>Mollusca</taxon>
        <taxon>Bivalvia</taxon>
        <taxon>Autobranchia</taxon>
        <taxon>Pteriomorphia</taxon>
        <taxon>Mytilida</taxon>
        <taxon>Mytiloidea</taxon>
        <taxon>Mytilidae</taxon>
        <taxon>Mytilinae</taxon>
        <taxon>Mytilus</taxon>
    </lineage>
</organism>
<dbReference type="AlphaFoldDB" id="A0A8S3VHE8"/>
<accession>A0A8S3VHE8</accession>
<comment type="caution">
    <text evidence="1">The sequence shown here is derived from an EMBL/GenBank/DDBJ whole genome shotgun (WGS) entry which is preliminary data.</text>
</comment>
<gene>
    <name evidence="1" type="ORF">MEDL_67836</name>
</gene>
<dbReference type="EMBL" id="CAJPWZ010003308">
    <property type="protein sequence ID" value="CAG2256633.1"/>
    <property type="molecule type" value="Genomic_DNA"/>
</dbReference>
<keyword evidence="2" id="KW-1185">Reference proteome</keyword>
<sequence>MIETNEETEIPSRLLKQYKETIEACVEEEKQDAVTDNTLTTNLYKCIEATKESETVIQQPRIMKHSVITESHLEPPVTSQQQNQSLEQARKDIETMLKYNIDFHDKEEYATLLLWDFAGDEEFYHTHQTFLSQDAIYLVVTKLNGFTTKQHKVMR</sequence>
<dbReference type="OrthoDB" id="5962960at2759"/>
<name>A0A8S3VHE8_MYTED</name>
<proteinExistence type="predicted"/>